<sequence length="229" mass="25049">MVPDQIRDNWYQFASVSIMASAAGDPSTSVEDLCANMLEDCANIKVLLLKLKESLRRDKAATRLQAAARGFLARRQARAALELPLSAAAAQQQLQDGVSVDQLACHEALVVADPAPARIRSRLRPALPQLPVRTPYGVSVVCLAFPAGADQLQLLGMHLHGKTKKSGSSGHAAMPRRRPPRACMRLEPWPPPDHHSSRASCLRRREEMSCAESTVHDVNSNRGPDIRRD</sequence>
<gene>
    <name evidence="2" type="ORF">PVAP13_7KG076045</name>
</gene>
<accession>A0A8T0Q640</accession>
<feature type="region of interest" description="Disordered" evidence="1">
    <location>
        <begin position="161"/>
        <end position="229"/>
    </location>
</feature>
<keyword evidence="3" id="KW-1185">Reference proteome</keyword>
<reference evidence="2" key="1">
    <citation type="submission" date="2020-05" db="EMBL/GenBank/DDBJ databases">
        <title>WGS assembly of Panicum virgatum.</title>
        <authorList>
            <person name="Lovell J.T."/>
            <person name="Jenkins J."/>
            <person name="Shu S."/>
            <person name="Juenger T.E."/>
            <person name="Schmutz J."/>
        </authorList>
    </citation>
    <scope>NUCLEOTIDE SEQUENCE</scope>
    <source>
        <strain evidence="2">AP13</strain>
    </source>
</reference>
<evidence type="ECO:0000313" key="3">
    <source>
        <dbReference type="Proteomes" id="UP000823388"/>
    </source>
</evidence>
<comment type="caution">
    <text evidence="2">The sequence shown here is derived from an EMBL/GenBank/DDBJ whole genome shotgun (WGS) entry which is preliminary data.</text>
</comment>
<organism evidence="2 3">
    <name type="scientific">Panicum virgatum</name>
    <name type="common">Blackwell switchgrass</name>
    <dbReference type="NCBI Taxonomy" id="38727"/>
    <lineage>
        <taxon>Eukaryota</taxon>
        <taxon>Viridiplantae</taxon>
        <taxon>Streptophyta</taxon>
        <taxon>Embryophyta</taxon>
        <taxon>Tracheophyta</taxon>
        <taxon>Spermatophyta</taxon>
        <taxon>Magnoliopsida</taxon>
        <taxon>Liliopsida</taxon>
        <taxon>Poales</taxon>
        <taxon>Poaceae</taxon>
        <taxon>PACMAD clade</taxon>
        <taxon>Panicoideae</taxon>
        <taxon>Panicodae</taxon>
        <taxon>Paniceae</taxon>
        <taxon>Panicinae</taxon>
        <taxon>Panicum</taxon>
        <taxon>Panicum sect. Hiantes</taxon>
    </lineage>
</organism>
<dbReference type="AlphaFoldDB" id="A0A8T0Q640"/>
<dbReference type="PROSITE" id="PS50096">
    <property type="entry name" value="IQ"/>
    <property type="match status" value="1"/>
</dbReference>
<dbReference type="CDD" id="cd23767">
    <property type="entry name" value="IQCD"/>
    <property type="match status" value="1"/>
</dbReference>
<dbReference type="InterPro" id="IPR000048">
    <property type="entry name" value="IQ_motif_EF-hand-BS"/>
</dbReference>
<dbReference type="Pfam" id="PF00612">
    <property type="entry name" value="IQ"/>
    <property type="match status" value="1"/>
</dbReference>
<dbReference type="EMBL" id="CM029049">
    <property type="protein sequence ID" value="KAG2570351.1"/>
    <property type="molecule type" value="Genomic_DNA"/>
</dbReference>
<name>A0A8T0Q640_PANVG</name>
<evidence type="ECO:0000313" key="2">
    <source>
        <dbReference type="EMBL" id="KAG2570351.1"/>
    </source>
</evidence>
<dbReference type="SMART" id="SM00015">
    <property type="entry name" value="IQ"/>
    <property type="match status" value="1"/>
</dbReference>
<protein>
    <submittedName>
        <fullName evidence="2">Uncharacterized protein</fullName>
    </submittedName>
</protein>
<evidence type="ECO:0000256" key="1">
    <source>
        <dbReference type="SAM" id="MobiDB-lite"/>
    </source>
</evidence>
<dbReference type="Proteomes" id="UP000823388">
    <property type="component" value="Chromosome 7K"/>
</dbReference>
<proteinExistence type="predicted"/>